<reference evidence="3 4" key="1">
    <citation type="submission" date="2016-10" db="EMBL/GenBank/DDBJ databases">
        <authorList>
            <person name="de Groot N.N."/>
        </authorList>
    </citation>
    <scope>NUCLEOTIDE SEQUENCE [LARGE SCALE GENOMIC DNA]</scope>
    <source>
        <strain evidence="3 4">CGMCC 1.7054</strain>
    </source>
</reference>
<dbReference type="InterPro" id="IPR037523">
    <property type="entry name" value="VOC_core"/>
</dbReference>
<dbReference type="Gene3D" id="3.10.180.10">
    <property type="entry name" value="2,3-Dihydroxybiphenyl 1,2-Dioxygenase, domain 1"/>
    <property type="match status" value="2"/>
</dbReference>
<dbReference type="CDD" id="cd07247">
    <property type="entry name" value="SgaA_N_like"/>
    <property type="match status" value="2"/>
</dbReference>
<dbReference type="InterPro" id="IPR041581">
    <property type="entry name" value="Glyoxalase_6"/>
</dbReference>
<dbReference type="PANTHER" id="PTHR33993:SF14">
    <property type="entry name" value="GB|AAF24581.1"/>
    <property type="match status" value="1"/>
</dbReference>
<name>A0A1I7MQ60_9MICC</name>
<dbReference type="InterPro" id="IPR029068">
    <property type="entry name" value="Glyas_Bleomycin-R_OHBP_Dase"/>
</dbReference>
<dbReference type="EMBL" id="FPCG01000009">
    <property type="protein sequence ID" value="SFV24067.1"/>
    <property type="molecule type" value="Genomic_DNA"/>
</dbReference>
<dbReference type="PANTHER" id="PTHR33993">
    <property type="entry name" value="GLYOXALASE-RELATED"/>
    <property type="match status" value="1"/>
</dbReference>
<feature type="compositionally biased region" description="Polar residues" evidence="1">
    <location>
        <begin position="77"/>
        <end position="86"/>
    </location>
</feature>
<dbReference type="AlphaFoldDB" id="A0A1I7MQ60"/>
<evidence type="ECO:0000259" key="2">
    <source>
        <dbReference type="PROSITE" id="PS51819"/>
    </source>
</evidence>
<dbReference type="Pfam" id="PF00903">
    <property type="entry name" value="Glyoxalase"/>
    <property type="match status" value="1"/>
</dbReference>
<dbReference type="PROSITE" id="PS51819">
    <property type="entry name" value="VOC"/>
    <property type="match status" value="2"/>
</dbReference>
<accession>A0A1I7MQ60</accession>
<dbReference type="RefSeq" id="WP_091698425.1">
    <property type="nucleotide sequence ID" value="NZ_CBDRLN010000002.1"/>
</dbReference>
<evidence type="ECO:0000256" key="1">
    <source>
        <dbReference type="SAM" id="MobiDB-lite"/>
    </source>
</evidence>
<dbReference type="Proteomes" id="UP000198881">
    <property type="component" value="Unassembled WGS sequence"/>
</dbReference>
<dbReference type="SUPFAM" id="SSF54593">
    <property type="entry name" value="Glyoxalase/Bleomycin resistance protein/Dihydroxybiphenyl dioxygenase"/>
    <property type="match status" value="2"/>
</dbReference>
<feature type="domain" description="VOC" evidence="2">
    <location>
        <begin position="25"/>
        <end position="152"/>
    </location>
</feature>
<protein>
    <recommendedName>
        <fullName evidence="2">VOC domain-containing protein</fullName>
    </recommendedName>
</protein>
<evidence type="ECO:0000313" key="3">
    <source>
        <dbReference type="EMBL" id="SFV24067.1"/>
    </source>
</evidence>
<proteinExistence type="predicted"/>
<feature type="domain" description="VOC" evidence="2">
    <location>
        <begin position="166"/>
        <end position="283"/>
    </location>
</feature>
<gene>
    <name evidence="3" type="ORF">SAMN04487966_10995</name>
</gene>
<dbReference type="InterPro" id="IPR004360">
    <property type="entry name" value="Glyas_Fos-R_dOase_dom"/>
</dbReference>
<dbReference type="OrthoDB" id="9793039at2"/>
<organism evidence="3 4">
    <name type="scientific">Micrococcus terreus</name>
    <dbReference type="NCBI Taxonomy" id="574650"/>
    <lineage>
        <taxon>Bacteria</taxon>
        <taxon>Bacillati</taxon>
        <taxon>Actinomycetota</taxon>
        <taxon>Actinomycetes</taxon>
        <taxon>Micrococcales</taxon>
        <taxon>Micrococcaceae</taxon>
        <taxon>Micrococcus</taxon>
    </lineage>
</organism>
<dbReference type="STRING" id="574650.SAMN04487966_10995"/>
<sequence length="285" mass="30384">MTESAPSAPLVSGTTDLAQAPREGSPVWIDLSVPDVAADQDFYRELFGWSFRDLEAGDGYHVVEREGGAVVGGARSTGDQPSVQHNGQHDDGRPTWTVYLASDDLQETMTTVEAAAGKVLTAPTPVGEVGARAVAISPAGDRVGWWQSYGGAEALATDLSRPGHGAPVWFELMSLNYDTHLSFYRQVSGWEPAPWQGDHLSARYTTDFPGEQATAGMLEATNYLPTGTISYWRVYIGVDDLEAAVQKAQELGGTVLAGPVDSPHGRMAVVRDPQGAGFPIVQLPS</sequence>
<evidence type="ECO:0000313" key="4">
    <source>
        <dbReference type="Proteomes" id="UP000198881"/>
    </source>
</evidence>
<keyword evidence="4" id="KW-1185">Reference proteome</keyword>
<feature type="region of interest" description="Disordered" evidence="1">
    <location>
        <begin position="74"/>
        <end position="93"/>
    </location>
</feature>
<dbReference type="Pfam" id="PF18029">
    <property type="entry name" value="Glyoxalase_6"/>
    <property type="match status" value="1"/>
</dbReference>
<dbReference type="InterPro" id="IPR052164">
    <property type="entry name" value="Anthracycline_SecMetBiosynth"/>
</dbReference>